<dbReference type="PANTHER" id="PTHR10133:SF27">
    <property type="entry name" value="DNA POLYMERASE NU"/>
    <property type="match status" value="1"/>
</dbReference>
<dbReference type="CDD" id="cd09898">
    <property type="entry name" value="H3TH_53EXO"/>
    <property type="match status" value="1"/>
</dbReference>
<dbReference type="NCBIfam" id="TIGR00593">
    <property type="entry name" value="pola"/>
    <property type="match status" value="1"/>
</dbReference>
<dbReference type="InterPro" id="IPR020045">
    <property type="entry name" value="DNA_polI_H3TH"/>
</dbReference>
<proteinExistence type="inferred from homology"/>
<comment type="caution">
    <text evidence="19">The sequence shown here is derived from an EMBL/GenBank/DDBJ whole genome shotgun (WGS) entry which is preliminary data.</text>
</comment>
<comment type="function">
    <text evidence="16">In addition to polymerase activity, this DNA polymerase exhibits 5'-3' exonuclease activity.</text>
</comment>
<evidence type="ECO:0000256" key="10">
    <source>
        <dbReference type="ARBA" id="ARBA00022839"/>
    </source>
</evidence>
<dbReference type="SUPFAM" id="SSF47807">
    <property type="entry name" value="5' to 3' exonuclease, C-terminal subdomain"/>
    <property type="match status" value="1"/>
</dbReference>
<accession>A0A7C5Z726</accession>
<dbReference type="SUPFAM" id="SSF53098">
    <property type="entry name" value="Ribonuclease H-like"/>
    <property type="match status" value="1"/>
</dbReference>
<evidence type="ECO:0000256" key="16">
    <source>
        <dbReference type="RuleBase" id="RU004460"/>
    </source>
</evidence>
<dbReference type="GO" id="GO:0003887">
    <property type="term" value="F:DNA-directed DNA polymerase activity"/>
    <property type="evidence" value="ECO:0007669"/>
    <property type="project" value="UniProtKB-UniRule"/>
</dbReference>
<dbReference type="GO" id="GO:0006261">
    <property type="term" value="P:DNA-templated DNA replication"/>
    <property type="evidence" value="ECO:0007669"/>
    <property type="project" value="UniProtKB-UniRule"/>
</dbReference>
<dbReference type="InterPro" id="IPR002298">
    <property type="entry name" value="DNA_polymerase_A"/>
</dbReference>
<dbReference type="FunFam" id="1.10.150.20:FF:000003">
    <property type="entry name" value="DNA polymerase I"/>
    <property type="match status" value="1"/>
</dbReference>
<keyword evidence="10 16" id="KW-0269">Exonuclease</keyword>
<evidence type="ECO:0000259" key="18">
    <source>
        <dbReference type="SMART" id="SM00482"/>
    </source>
</evidence>
<evidence type="ECO:0000256" key="2">
    <source>
        <dbReference type="ARBA" id="ARBA00012417"/>
    </source>
</evidence>
<dbReference type="InterPro" id="IPR019760">
    <property type="entry name" value="DNA-dir_DNA_pol_A_CS"/>
</dbReference>
<dbReference type="CDD" id="cd06140">
    <property type="entry name" value="DNA_polA_I_Bacillus_like_exo"/>
    <property type="match status" value="1"/>
</dbReference>
<dbReference type="Gene3D" id="1.20.1060.10">
    <property type="entry name" value="Taq DNA Polymerase, Chain T, domain 4"/>
    <property type="match status" value="1"/>
</dbReference>
<dbReference type="EC" id="2.7.7.7" evidence="2 15"/>
<dbReference type="InterPro" id="IPR043502">
    <property type="entry name" value="DNA/RNA_pol_sf"/>
</dbReference>
<evidence type="ECO:0000256" key="15">
    <source>
        <dbReference type="NCBIfam" id="TIGR00593"/>
    </source>
</evidence>
<dbReference type="SMART" id="SM00279">
    <property type="entry name" value="HhH2"/>
    <property type="match status" value="1"/>
</dbReference>
<keyword evidence="7" id="KW-0540">Nuclease</keyword>
<dbReference type="InterPro" id="IPR029060">
    <property type="entry name" value="PIN-like_dom_sf"/>
</dbReference>
<dbReference type="FunFam" id="1.10.150.20:FF:000002">
    <property type="entry name" value="DNA polymerase I"/>
    <property type="match status" value="1"/>
</dbReference>
<reference evidence="19" key="1">
    <citation type="journal article" date="2020" name="mSystems">
        <title>Genome- and Community-Level Interaction Insights into Carbon Utilization and Element Cycling Functions of Hydrothermarchaeota in Hydrothermal Sediment.</title>
        <authorList>
            <person name="Zhou Z."/>
            <person name="Liu Y."/>
            <person name="Xu W."/>
            <person name="Pan J."/>
            <person name="Luo Z.H."/>
            <person name="Li M."/>
        </authorList>
    </citation>
    <scope>NUCLEOTIDE SEQUENCE [LARGE SCALE GENOMIC DNA]</scope>
    <source>
        <strain evidence="19">SpSt-102</strain>
    </source>
</reference>
<dbReference type="PRINTS" id="PR00868">
    <property type="entry name" value="DNAPOLI"/>
</dbReference>
<dbReference type="InterPro" id="IPR002421">
    <property type="entry name" value="5-3_exonuclease"/>
</dbReference>
<dbReference type="InterPro" id="IPR036397">
    <property type="entry name" value="RNaseH_sf"/>
</dbReference>
<dbReference type="InterPro" id="IPR001098">
    <property type="entry name" value="DNA-dir_DNA_pol_A_palm_dom"/>
</dbReference>
<gene>
    <name evidence="16 19" type="primary">polA</name>
    <name evidence="19" type="ORF">ENL71_00130</name>
</gene>
<evidence type="ECO:0000256" key="7">
    <source>
        <dbReference type="ARBA" id="ARBA00022722"/>
    </source>
</evidence>
<evidence type="ECO:0000256" key="14">
    <source>
        <dbReference type="ARBA" id="ARBA00049244"/>
    </source>
</evidence>
<dbReference type="InterPro" id="IPR008918">
    <property type="entry name" value="HhH2"/>
</dbReference>
<evidence type="ECO:0000259" key="17">
    <source>
        <dbReference type="SMART" id="SM00475"/>
    </source>
</evidence>
<dbReference type="PROSITE" id="PS00447">
    <property type="entry name" value="DNA_POLYMERASE_A"/>
    <property type="match status" value="1"/>
</dbReference>
<dbReference type="Gene3D" id="3.30.420.10">
    <property type="entry name" value="Ribonuclease H-like superfamily/Ribonuclease H"/>
    <property type="match status" value="1"/>
</dbReference>
<comment type="similarity">
    <text evidence="1 16">Belongs to the DNA polymerase type-A family.</text>
</comment>
<dbReference type="GO" id="GO:0003677">
    <property type="term" value="F:DNA binding"/>
    <property type="evidence" value="ECO:0007669"/>
    <property type="project" value="UniProtKB-UniRule"/>
</dbReference>
<evidence type="ECO:0000256" key="1">
    <source>
        <dbReference type="ARBA" id="ARBA00007705"/>
    </source>
</evidence>
<dbReference type="FunFam" id="3.40.50.1010:FF:000001">
    <property type="entry name" value="DNA polymerase I"/>
    <property type="match status" value="1"/>
</dbReference>
<dbReference type="InterPro" id="IPR012337">
    <property type="entry name" value="RNaseH-like_sf"/>
</dbReference>
<dbReference type="SUPFAM" id="SSF88723">
    <property type="entry name" value="PIN domain-like"/>
    <property type="match status" value="1"/>
</dbReference>
<dbReference type="InterPro" id="IPR020046">
    <property type="entry name" value="5-3_exonucl_a-hlix_arch_N"/>
</dbReference>
<dbReference type="CDD" id="cd08637">
    <property type="entry name" value="DNA_pol_A_pol_I_C"/>
    <property type="match status" value="1"/>
</dbReference>
<dbReference type="GO" id="GO:0008409">
    <property type="term" value="F:5'-3' exonuclease activity"/>
    <property type="evidence" value="ECO:0007669"/>
    <property type="project" value="UniProtKB-UniRule"/>
</dbReference>
<feature type="domain" description="DNA-directed DNA polymerase family A palm" evidence="18">
    <location>
        <begin position="608"/>
        <end position="814"/>
    </location>
</feature>
<dbReference type="FunFam" id="1.20.1060.10:FF:000001">
    <property type="entry name" value="DNA polymerase I"/>
    <property type="match status" value="1"/>
</dbReference>
<dbReference type="Gene3D" id="3.40.50.1010">
    <property type="entry name" value="5'-nuclease"/>
    <property type="match status" value="1"/>
</dbReference>
<dbReference type="SMART" id="SM00475">
    <property type="entry name" value="53EXOc"/>
    <property type="match status" value="1"/>
</dbReference>
<name>A0A7C5Z726_9FIRM</name>
<keyword evidence="4 16" id="KW-0808">Transferase</keyword>
<dbReference type="CDD" id="cd09859">
    <property type="entry name" value="PIN_53EXO"/>
    <property type="match status" value="1"/>
</dbReference>
<evidence type="ECO:0000256" key="9">
    <source>
        <dbReference type="ARBA" id="ARBA00022801"/>
    </source>
</evidence>
<dbReference type="NCBIfam" id="NF004397">
    <property type="entry name" value="PRK05755.1"/>
    <property type="match status" value="1"/>
</dbReference>
<dbReference type="EMBL" id="DRUZ01000005">
    <property type="protein sequence ID" value="HHS00958.1"/>
    <property type="molecule type" value="Genomic_DNA"/>
</dbReference>
<dbReference type="PANTHER" id="PTHR10133">
    <property type="entry name" value="DNA POLYMERASE I"/>
    <property type="match status" value="1"/>
</dbReference>
<sequence>MKLVIFDGNSILYRAFFALPGLTTSSNIPTNAIYGFVNVILKYLEQESPDYVAVAFDKKGRQARKSEYEEYKANRKPMPDNLQVQIPYVREILYALNIPIIEFEGYEADDVIGSLVNMFKNIDLDIVIITGDKDTLQLLDKNVVVKIVSTKFDKTTEDLYTAENVKEKYGVWANQVPDYKALIGDQSDNIPGVKGIGEKSAQKLLEEYSSLEEIYQNLDKIKGSIREKLEAGKDMAFLSKRLATIVCDLPLNVKLEDLRTKEWNKEKLYEILVQLEFKSIIKRLGLSEEVQFEFVQQLTNIHDVEQKKLESISQIRSKDISLMFVPEEKCFYVYDKESNTVFVTRERHLVKEILKSESVKIVYDLKNMFHELCLENTDNIRNCEDVMVASYVLDSTRSSYNIETLFVSYLNTDIEGVKKDKKMVSVVLLKRLWDELSRLIDLNSCQFVYTNIERPLIPILYEMEKAGFKVDRDALLQYTKEIESKILNLEKQIYQIAGEWFNINSPKQLSYILFEKLKLPVIKKTKTGYSTDAEVLEELFDKHEIVPLILDYRMYTKILTTYCQGLLRAINPSSGRVHTTFIQTGTATGRLASSDPNLQNIPAKYDEGKLIRKVFIPEEGHVLIDADYSQIELRILAHISEDERLINAFKNNVDIHSQTAAEVFDVDIDDVTPEMRSQAKAVNFGIVYGISDYGLARDIKISRKEAAEFINRYFERYPKVKEYLDNIVKFARENGYVLTLFNRKRYIKDINSTNRNTRSYAERIAMNSPIQGSAADIMKLAMIKVYQKLKENNLKSKIVLQVHDELLIEAPYEEKDIVKRIVKTEMENAVALKVPLVVEVKEGLNWYETK</sequence>
<dbReference type="InterPro" id="IPR036279">
    <property type="entry name" value="5-3_exonuclease_C_sf"/>
</dbReference>
<keyword evidence="13 16" id="KW-0234">DNA repair</keyword>
<dbReference type="SMART" id="SM00482">
    <property type="entry name" value="POLAc"/>
    <property type="match status" value="1"/>
</dbReference>
<dbReference type="Gene3D" id="3.30.70.370">
    <property type="match status" value="1"/>
</dbReference>
<evidence type="ECO:0000256" key="4">
    <source>
        <dbReference type="ARBA" id="ARBA00022679"/>
    </source>
</evidence>
<dbReference type="Gene3D" id="1.10.150.20">
    <property type="entry name" value="5' to 3' exonuclease, C-terminal subdomain"/>
    <property type="match status" value="2"/>
</dbReference>
<comment type="subunit">
    <text evidence="16">Single-chain monomer with multiple functions.</text>
</comment>
<feature type="domain" description="5'-3' exonuclease" evidence="17">
    <location>
        <begin position="1"/>
        <end position="261"/>
    </location>
</feature>
<evidence type="ECO:0000256" key="6">
    <source>
        <dbReference type="ARBA" id="ARBA00022705"/>
    </source>
</evidence>
<evidence type="ECO:0000256" key="13">
    <source>
        <dbReference type="ARBA" id="ARBA00023204"/>
    </source>
</evidence>
<dbReference type="Pfam" id="PF00476">
    <property type="entry name" value="DNA_pol_A"/>
    <property type="match status" value="1"/>
</dbReference>
<evidence type="ECO:0000256" key="3">
    <source>
        <dbReference type="ARBA" id="ARBA00020311"/>
    </source>
</evidence>
<keyword evidence="8 16" id="KW-0227">DNA damage</keyword>
<keyword evidence="5 16" id="KW-0548">Nucleotidyltransferase</keyword>
<evidence type="ECO:0000256" key="8">
    <source>
        <dbReference type="ARBA" id="ARBA00022763"/>
    </source>
</evidence>
<evidence type="ECO:0000313" key="19">
    <source>
        <dbReference type="EMBL" id="HHS00958.1"/>
    </source>
</evidence>
<dbReference type="InterPro" id="IPR018320">
    <property type="entry name" value="DNA_polymerase_1"/>
</dbReference>
<evidence type="ECO:0000256" key="11">
    <source>
        <dbReference type="ARBA" id="ARBA00022932"/>
    </source>
</evidence>
<protein>
    <recommendedName>
        <fullName evidence="3 15">DNA polymerase I</fullName>
        <ecNumber evidence="2 15">2.7.7.7</ecNumber>
    </recommendedName>
</protein>
<keyword evidence="6 16" id="KW-0235">DNA replication</keyword>
<dbReference type="SUPFAM" id="SSF56672">
    <property type="entry name" value="DNA/RNA polymerases"/>
    <property type="match status" value="1"/>
</dbReference>
<organism evidence="19">
    <name type="scientific">Caldicellulosiruptor owensensis</name>
    <dbReference type="NCBI Taxonomy" id="55205"/>
    <lineage>
        <taxon>Bacteria</taxon>
        <taxon>Bacillati</taxon>
        <taxon>Bacillota</taxon>
        <taxon>Bacillota incertae sedis</taxon>
        <taxon>Caldicellulosiruptorales</taxon>
        <taxon>Caldicellulosiruptoraceae</taxon>
        <taxon>Caldicellulosiruptor</taxon>
    </lineage>
</organism>
<comment type="catalytic activity">
    <reaction evidence="14 16">
        <text>DNA(n) + a 2'-deoxyribonucleoside 5'-triphosphate = DNA(n+1) + diphosphate</text>
        <dbReference type="Rhea" id="RHEA:22508"/>
        <dbReference type="Rhea" id="RHEA-COMP:17339"/>
        <dbReference type="Rhea" id="RHEA-COMP:17340"/>
        <dbReference type="ChEBI" id="CHEBI:33019"/>
        <dbReference type="ChEBI" id="CHEBI:61560"/>
        <dbReference type="ChEBI" id="CHEBI:173112"/>
        <dbReference type="EC" id="2.7.7.7"/>
    </reaction>
</comment>
<dbReference type="GO" id="GO:0006302">
    <property type="term" value="P:double-strand break repair"/>
    <property type="evidence" value="ECO:0007669"/>
    <property type="project" value="TreeGrafter"/>
</dbReference>
<dbReference type="AlphaFoldDB" id="A0A7C5Z726"/>
<keyword evidence="11 16" id="KW-0239">DNA-directed DNA polymerase</keyword>
<dbReference type="Pfam" id="PF01367">
    <property type="entry name" value="5_3_exonuc"/>
    <property type="match status" value="1"/>
</dbReference>
<evidence type="ECO:0000256" key="12">
    <source>
        <dbReference type="ARBA" id="ARBA00023125"/>
    </source>
</evidence>
<keyword evidence="9 16" id="KW-0378">Hydrolase</keyword>
<evidence type="ECO:0000256" key="5">
    <source>
        <dbReference type="ARBA" id="ARBA00022695"/>
    </source>
</evidence>
<dbReference type="Pfam" id="PF02739">
    <property type="entry name" value="5_3_exonuc_N"/>
    <property type="match status" value="1"/>
</dbReference>
<keyword evidence="12 16" id="KW-0238">DNA-binding</keyword>